<protein>
    <submittedName>
        <fullName evidence="1">Uncharacterized protein</fullName>
    </submittedName>
</protein>
<name>A0A6B1F964_9SYNE</name>
<proteinExistence type="predicted"/>
<evidence type="ECO:0000313" key="1">
    <source>
        <dbReference type="EMBL" id="MYG37453.1"/>
    </source>
</evidence>
<dbReference type="AlphaFoldDB" id="A0A6B1F964"/>
<sequence length="59" mass="6983">MKASEARLNKRIDELRDDMKTMDARHREDLKELRDKVDALPSKILELLRTANYPVTSER</sequence>
<accession>A0A6B1F964</accession>
<reference evidence="1" key="1">
    <citation type="submission" date="2019-09" db="EMBL/GenBank/DDBJ databases">
        <title>Characterisation of the sponge microbiome using genome-centric metagenomics.</title>
        <authorList>
            <person name="Engelberts J.P."/>
            <person name="Robbins S.J."/>
            <person name="De Goeij J.M."/>
            <person name="Aranda M."/>
            <person name="Bell S.C."/>
            <person name="Webster N.S."/>
        </authorList>
    </citation>
    <scope>NUCLEOTIDE SEQUENCE</scope>
    <source>
        <strain evidence="1">SB0676_bin_10</strain>
    </source>
</reference>
<comment type="caution">
    <text evidence="1">The sequence shown here is derived from an EMBL/GenBank/DDBJ whole genome shotgun (WGS) entry which is preliminary data.</text>
</comment>
<dbReference type="EMBL" id="VYDO01000005">
    <property type="protein sequence ID" value="MYG37453.1"/>
    <property type="molecule type" value="Genomic_DNA"/>
</dbReference>
<gene>
    <name evidence="1" type="ORF">F4162_00130</name>
</gene>
<organism evidence="1">
    <name type="scientific">Synechococcus sp. SB0676_bin_10</name>
    <dbReference type="NCBI Taxonomy" id="2604869"/>
    <lineage>
        <taxon>Bacteria</taxon>
        <taxon>Bacillati</taxon>
        <taxon>Cyanobacteriota</taxon>
        <taxon>Cyanophyceae</taxon>
        <taxon>Synechococcales</taxon>
        <taxon>Synechococcaceae</taxon>
        <taxon>Synechococcus</taxon>
    </lineage>
</organism>